<sequence length="189" mass="20244">MDPYNNYFYSQYTYSNTFAQQAQTNNINSVNPPPPGISAPGIPPPPGISAPGIPPPPGISPPGIPPPPGLSAPGISPPGTSTGTLGISNYSIPRPPGISTTPTQNQTYSTLSSYTYPYYQQNYSINLYQPQATQTSTTFPSATIPKPPSTVVKPAYINNNSTVSKEQPNNNSYNKVKLELTENKTFSKY</sequence>
<feature type="region of interest" description="Disordered" evidence="1">
    <location>
        <begin position="25"/>
        <end position="105"/>
    </location>
</feature>
<evidence type="ECO:0000313" key="3">
    <source>
        <dbReference type="Proteomes" id="UP000193719"/>
    </source>
</evidence>
<evidence type="ECO:0000313" key="2">
    <source>
        <dbReference type="EMBL" id="ORX49269.1"/>
    </source>
</evidence>
<dbReference type="Proteomes" id="UP000193719">
    <property type="component" value="Unassembled WGS sequence"/>
</dbReference>
<comment type="caution">
    <text evidence="2">The sequence shown here is derived from an EMBL/GenBank/DDBJ whole genome shotgun (WGS) entry which is preliminary data.</text>
</comment>
<reference evidence="2 3" key="2">
    <citation type="submission" date="2016-08" db="EMBL/GenBank/DDBJ databases">
        <title>Pervasive Adenine N6-methylation of Active Genes in Fungi.</title>
        <authorList>
            <consortium name="DOE Joint Genome Institute"/>
            <person name="Mondo S.J."/>
            <person name="Dannebaum R.O."/>
            <person name="Kuo R.C."/>
            <person name="Labutti K."/>
            <person name="Haridas S."/>
            <person name="Kuo A."/>
            <person name="Salamov A."/>
            <person name="Ahrendt S.R."/>
            <person name="Lipzen A."/>
            <person name="Sullivan W."/>
            <person name="Andreopoulos W.B."/>
            <person name="Clum A."/>
            <person name="Lindquist E."/>
            <person name="Daum C."/>
            <person name="Ramamoorthy G.K."/>
            <person name="Gryganskyi A."/>
            <person name="Culley D."/>
            <person name="Magnuson J.K."/>
            <person name="James T.Y."/>
            <person name="O'Malley M.A."/>
            <person name="Stajich J.E."/>
            <person name="Spatafora J.W."/>
            <person name="Visel A."/>
            <person name="Grigoriev I.V."/>
        </authorList>
    </citation>
    <scope>NUCLEOTIDE SEQUENCE [LARGE SCALE GENOMIC DNA]</scope>
    <source>
        <strain evidence="3">finn</strain>
    </source>
</reference>
<dbReference type="AlphaFoldDB" id="A0A1Y1V7Q9"/>
<proteinExistence type="predicted"/>
<accession>A0A1Y1V7Q9</accession>
<feature type="compositionally biased region" description="Polar residues" evidence="1">
    <location>
        <begin position="80"/>
        <end position="91"/>
    </location>
</feature>
<organism evidence="2 3">
    <name type="scientific">Piromyces finnis</name>
    <dbReference type="NCBI Taxonomy" id="1754191"/>
    <lineage>
        <taxon>Eukaryota</taxon>
        <taxon>Fungi</taxon>
        <taxon>Fungi incertae sedis</taxon>
        <taxon>Chytridiomycota</taxon>
        <taxon>Chytridiomycota incertae sedis</taxon>
        <taxon>Neocallimastigomycetes</taxon>
        <taxon>Neocallimastigales</taxon>
        <taxon>Neocallimastigaceae</taxon>
        <taxon>Piromyces</taxon>
    </lineage>
</organism>
<evidence type="ECO:0000256" key="1">
    <source>
        <dbReference type="SAM" id="MobiDB-lite"/>
    </source>
</evidence>
<feature type="compositionally biased region" description="Pro residues" evidence="1">
    <location>
        <begin position="31"/>
        <end position="70"/>
    </location>
</feature>
<protein>
    <submittedName>
        <fullName evidence="2">Uncharacterized protein</fullName>
    </submittedName>
</protein>
<keyword evidence="3" id="KW-1185">Reference proteome</keyword>
<reference evidence="2 3" key="1">
    <citation type="submission" date="2016-08" db="EMBL/GenBank/DDBJ databases">
        <title>Genomes of anaerobic fungi encode conserved fungal cellulosomes for biomass hydrolysis.</title>
        <authorList>
            <consortium name="DOE Joint Genome Institute"/>
            <person name="Haitjema C.H."/>
            <person name="Gilmore S.P."/>
            <person name="Henske J.K."/>
            <person name="Solomon K.V."/>
            <person name="De Groot R."/>
            <person name="Kuo A."/>
            <person name="Mondo S.J."/>
            <person name="Salamov A.A."/>
            <person name="Labutti K."/>
            <person name="Zhao Z."/>
            <person name="Chiniquy J."/>
            <person name="Barry K."/>
            <person name="Brewer H.M."/>
            <person name="Purvine S.O."/>
            <person name="Wright A.T."/>
            <person name="Boxma B."/>
            <person name="Van Alen T."/>
            <person name="Hackstein J.H."/>
            <person name="Baker S.E."/>
            <person name="Grigoriev I.V."/>
            <person name="O'Malley M.A."/>
        </authorList>
    </citation>
    <scope>NUCLEOTIDE SEQUENCE [LARGE SCALE GENOMIC DNA]</scope>
    <source>
        <strain evidence="3">finn</strain>
    </source>
</reference>
<name>A0A1Y1V7Q9_9FUNG</name>
<gene>
    <name evidence="2" type="ORF">BCR36DRAFT_67151</name>
</gene>
<dbReference type="EMBL" id="MCFH01000024">
    <property type="protein sequence ID" value="ORX49269.1"/>
    <property type="molecule type" value="Genomic_DNA"/>
</dbReference>